<accession>A0ABY9IJI2</accession>
<protein>
    <submittedName>
        <fullName evidence="1">Uncharacterized protein</fullName>
    </submittedName>
</protein>
<name>A0ABY9IJI2_9ACTN</name>
<dbReference type="RefSeq" id="WP_306083642.1">
    <property type="nucleotide sequence ID" value="NZ_CP120988.1"/>
</dbReference>
<reference evidence="1 2" key="1">
    <citation type="submission" date="2023-03" db="EMBL/GenBank/DDBJ databases">
        <title>Isolation and description of six Streptomyces strains from soil environments, able to metabolize different microbial glucans.</title>
        <authorList>
            <person name="Widen T."/>
            <person name="Larsbrink J."/>
        </authorList>
    </citation>
    <scope>NUCLEOTIDE SEQUENCE [LARGE SCALE GENOMIC DNA]</scope>
    <source>
        <strain evidence="1 2">Alt2</strain>
    </source>
</reference>
<gene>
    <name evidence="1" type="ORF">P8A19_07660</name>
</gene>
<dbReference type="EMBL" id="CP120988">
    <property type="protein sequence ID" value="WLQ55320.1"/>
    <property type="molecule type" value="Genomic_DNA"/>
</dbReference>
<keyword evidence="2" id="KW-1185">Reference proteome</keyword>
<dbReference type="Proteomes" id="UP001235744">
    <property type="component" value="Chromosome"/>
</dbReference>
<sequence length="113" mass="12597">MRRGRGGPARHRGLPDEAECEAVLHRAADVVAAELGPPLRTLRSDGRLCLGPHLRCRIWRMGEHGVVLAPREDGGPYGYLTHLVLTVHPWPAGEELPVGDEDCLRWVRDRIIL</sequence>
<evidence type="ECO:0000313" key="1">
    <source>
        <dbReference type="EMBL" id="WLQ55320.1"/>
    </source>
</evidence>
<organism evidence="1 2">
    <name type="scientific">Streptomyces poriferorum</name>
    <dbReference type="NCBI Taxonomy" id="2798799"/>
    <lineage>
        <taxon>Bacteria</taxon>
        <taxon>Bacillati</taxon>
        <taxon>Actinomycetota</taxon>
        <taxon>Actinomycetes</taxon>
        <taxon>Kitasatosporales</taxon>
        <taxon>Streptomycetaceae</taxon>
        <taxon>Streptomyces</taxon>
    </lineage>
</organism>
<proteinExistence type="predicted"/>
<evidence type="ECO:0000313" key="2">
    <source>
        <dbReference type="Proteomes" id="UP001235744"/>
    </source>
</evidence>